<dbReference type="Proteomes" id="UP000746535">
    <property type="component" value="Unassembled WGS sequence"/>
</dbReference>
<feature type="chain" id="PRO_5045185312" evidence="1">
    <location>
        <begin position="24"/>
        <end position="242"/>
    </location>
</feature>
<dbReference type="Pfam" id="PF10670">
    <property type="entry name" value="DUF4198"/>
    <property type="match status" value="1"/>
</dbReference>
<proteinExistence type="predicted"/>
<evidence type="ECO:0000313" key="2">
    <source>
        <dbReference type="EMBL" id="NJP00172.1"/>
    </source>
</evidence>
<gene>
    <name evidence="2" type="ORF">HBH25_04775</name>
</gene>
<name>A0ABX0YD24_9PSED</name>
<protein>
    <submittedName>
        <fullName evidence="2">DUF4198 domain-containing protein</fullName>
    </submittedName>
</protein>
<dbReference type="RefSeq" id="WP_168082056.1">
    <property type="nucleotide sequence ID" value="NZ_JAAVJI010000002.1"/>
</dbReference>
<reference evidence="2 3" key="1">
    <citation type="submission" date="2020-03" db="EMBL/GenBank/DDBJ databases">
        <authorList>
            <person name="Wang L."/>
            <person name="He N."/>
            <person name="Li Y."/>
            <person name="Fang Y."/>
            <person name="Zhang F."/>
        </authorList>
    </citation>
    <scope>NUCLEOTIDE SEQUENCE [LARGE SCALE GENOMIC DNA]</scope>
    <source>
        <strain evidence="3">hsmgli-8</strain>
    </source>
</reference>
<dbReference type="EMBL" id="JAAVJI010000002">
    <property type="protein sequence ID" value="NJP00172.1"/>
    <property type="molecule type" value="Genomic_DNA"/>
</dbReference>
<accession>A0ABX0YD24</accession>
<dbReference type="InterPro" id="IPR019613">
    <property type="entry name" value="DUF4198"/>
</dbReference>
<sequence>MNPVRLLGLAVALPLLFSSVAQAHGLWTEQRRGMTEVVFGEGAEDEAFDPKGVTAAWAWSADAKPVHVNIERLKDHARLAPTTPAALTAVEFNAGLWTETTDGKWENKGRTEVKNPKQSMEVLKYSLALNTPYKQLPALDTLGLVIVPDVDPSTLKPGQSLTVKVLSKGKPVADAQVFGDYRGAPSIVSGKTDAQGKASITVRNEGLNVLAVETLMPVAGDKHIDSRAYFASLTFIGAPHAE</sequence>
<evidence type="ECO:0000313" key="3">
    <source>
        <dbReference type="Proteomes" id="UP000746535"/>
    </source>
</evidence>
<organism evidence="2 3">
    <name type="scientific">Pseudomonas quercus</name>
    <dbReference type="NCBI Taxonomy" id="2722792"/>
    <lineage>
        <taxon>Bacteria</taxon>
        <taxon>Pseudomonadati</taxon>
        <taxon>Pseudomonadota</taxon>
        <taxon>Gammaproteobacteria</taxon>
        <taxon>Pseudomonadales</taxon>
        <taxon>Pseudomonadaceae</taxon>
        <taxon>Pseudomonas</taxon>
    </lineage>
</organism>
<keyword evidence="3" id="KW-1185">Reference proteome</keyword>
<comment type="caution">
    <text evidence="2">The sequence shown here is derived from an EMBL/GenBank/DDBJ whole genome shotgun (WGS) entry which is preliminary data.</text>
</comment>
<keyword evidence="1" id="KW-0732">Signal</keyword>
<evidence type="ECO:0000256" key="1">
    <source>
        <dbReference type="SAM" id="SignalP"/>
    </source>
</evidence>
<feature type="signal peptide" evidence="1">
    <location>
        <begin position="1"/>
        <end position="23"/>
    </location>
</feature>